<dbReference type="AlphaFoldDB" id="A0A0E9QH93"/>
<reference evidence="1" key="1">
    <citation type="submission" date="2014-11" db="EMBL/GenBank/DDBJ databases">
        <authorList>
            <person name="Amaro Gonzalez C."/>
        </authorList>
    </citation>
    <scope>NUCLEOTIDE SEQUENCE</scope>
</reference>
<evidence type="ECO:0000313" key="1">
    <source>
        <dbReference type="EMBL" id="JAH15720.1"/>
    </source>
</evidence>
<protein>
    <submittedName>
        <fullName evidence="1">Uncharacterized protein</fullName>
    </submittedName>
</protein>
<reference evidence="1" key="2">
    <citation type="journal article" date="2015" name="Fish Shellfish Immunol.">
        <title>Early steps in the European eel (Anguilla anguilla)-Vibrio vulnificus interaction in the gills: Role of the RtxA13 toxin.</title>
        <authorList>
            <person name="Callol A."/>
            <person name="Pajuelo D."/>
            <person name="Ebbesson L."/>
            <person name="Teles M."/>
            <person name="MacKenzie S."/>
            <person name="Amaro C."/>
        </authorList>
    </citation>
    <scope>NUCLEOTIDE SEQUENCE</scope>
</reference>
<proteinExistence type="predicted"/>
<accession>A0A0E9QH93</accession>
<organism evidence="1">
    <name type="scientific">Anguilla anguilla</name>
    <name type="common">European freshwater eel</name>
    <name type="synonym">Muraena anguilla</name>
    <dbReference type="NCBI Taxonomy" id="7936"/>
    <lineage>
        <taxon>Eukaryota</taxon>
        <taxon>Metazoa</taxon>
        <taxon>Chordata</taxon>
        <taxon>Craniata</taxon>
        <taxon>Vertebrata</taxon>
        <taxon>Euteleostomi</taxon>
        <taxon>Actinopterygii</taxon>
        <taxon>Neopterygii</taxon>
        <taxon>Teleostei</taxon>
        <taxon>Anguilliformes</taxon>
        <taxon>Anguillidae</taxon>
        <taxon>Anguilla</taxon>
    </lineage>
</organism>
<sequence length="69" mass="7720">MGIDSCLPQIPRVCQNLSFAESASMCTAHHAENNYVNNILDDKNLSITQGKIIAITIAITCYHYDHIQR</sequence>
<name>A0A0E9QH93_ANGAN</name>
<dbReference type="EMBL" id="GBXM01092857">
    <property type="protein sequence ID" value="JAH15720.1"/>
    <property type="molecule type" value="Transcribed_RNA"/>
</dbReference>